<keyword evidence="4" id="KW-1133">Transmembrane helix</keyword>
<evidence type="ECO:0000256" key="4">
    <source>
        <dbReference type="SAM" id="Phobius"/>
    </source>
</evidence>
<comment type="subcellular location">
    <subcellularLocation>
        <location evidence="1">Cell membrane</location>
        <topology evidence="1">Multi-pass membrane protein</topology>
    </subcellularLocation>
</comment>
<dbReference type="Gene3D" id="3.10.20.30">
    <property type="match status" value="1"/>
</dbReference>
<feature type="domain" description="2Fe-2S ferredoxin-type" evidence="6">
    <location>
        <begin position="260"/>
        <end position="357"/>
    </location>
</feature>
<dbReference type="PANTHER" id="PTHR43081:SF17">
    <property type="entry name" value="BLL5647 PROTEIN"/>
    <property type="match status" value="1"/>
</dbReference>
<name>A0ABZ0HPH7_9HYPH</name>
<dbReference type="EMBL" id="CP136862">
    <property type="protein sequence ID" value="WOJ89197.1"/>
    <property type="molecule type" value="Genomic_DNA"/>
</dbReference>
<dbReference type="InterPro" id="IPR001041">
    <property type="entry name" value="2Fe-2S_ferredoxin-type"/>
</dbReference>
<gene>
    <name evidence="7" type="ORF">RZS28_15515</name>
</gene>
<dbReference type="CDD" id="cd07302">
    <property type="entry name" value="CHD"/>
    <property type="match status" value="1"/>
</dbReference>
<keyword evidence="4" id="KW-0812">Transmembrane</keyword>
<dbReference type="InterPro" id="IPR029787">
    <property type="entry name" value="Nucleotide_cyclase"/>
</dbReference>
<dbReference type="SUPFAM" id="SSF55073">
    <property type="entry name" value="Nucleotide cyclase"/>
    <property type="match status" value="1"/>
</dbReference>
<keyword evidence="8" id="KW-1185">Reference proteome</keyword>
<evidence type="ECO:0000259" key="5">
    <source>
        <dbReference type="PROSITE" id="PS50125"/>
    </source>
</evidence>
<feature type="transmembrane region" description="Helical" evidence="4">
    <location>
        <begin position="65"/>
        <end position="84"/>
    </location>
</feature>
<dbReference type="PROSITE" id="PS51085">
    <property type="entry name" value="2FE2S_FER_2"/>
    <property type="match status" value="1"/>
</dbReference>
<keyword evidence="3 4" id="KW-0472">Membrane</keyword>
<dbReference type="Proteomes" id="UP001626536">
    <property type="component" value="Chromosome"/>
</dbReference>
<keyword evidence="2" id="KW-1003">Cell membrane</keyword>
<dbReference type="Gene3D" id="3.30.70.1230">
    <property type="entry name" value="Nucleotide cyclase"/>
    <property type="match status" value="1"/>
</dbReference>
<evidence type="ECO:0000256" key="2">
    <source>
        <dbReference type="ARBA" id="ARBA00022475"/>
    </source>
</evidence>
<dbReference type="PROSITE" id="PS50125">
    <property type="entry name" value="GUANYLATE_CYCLASE_2"/>
    <property type="match status" value="1"/>
</dbReference>
<dbReference type="InterPro" id="IPR034804">
    <property type="entry name" value="SQR/QFR_C/D"/>
</dbReference>
<dbReference type="RefSeq" id="WP_407338639.1">
    <property type="nucleotide sequence ID" value="NZ_CP136862.1"/>
</dbReference>
<protein>
    <submittedName>
        <fullName evidence="7">Adenylate/guanylate cyclase domain-containing protein</fullName>
    </submittedName>
</protein>
<dbReference type="InterPro" id="IPR012675">
    <property type="entry name" value="Beta-grasp_dom_sf"/>
</dbReference>
<dbReference type="SUPFAM" id="SSF81343">
    <property type="entry name" value="Fumarate reductase respiratory complex transmembrane subunits"/>
    <property type="match status" value="1"/>
</dbReference>
<sequence length="566" mass="62309">MTVGSHVARSRFPPVERTLRLATGLTLFSFAASHFLNHACGIFRLEAMEAVRFVLLWPWRTTVGQAALYGSFVIHGGLGLYAIYRRRHLRIPPGEFLQLLLGLSIPLLVIIHATNVRLGNLLFGLEVAYPPILHRYWDLSPHFGLPRQFILLLVVWIHGCIGLNSWLRMRRWYQKWFPALAALATLVPVLAIIGIADAGRDFDARAAQDQGFLARNEVQTPQQTAALGAIGERLILIYLGLVGAVFALQGAREWHERRFRAVTVRYPKGVEAIVPRGFSILEASRWAGVPHISMCGGRGRCSTCRVLVTSGLERLPSPNVAEMNTLAWIGAYKTVRLACQVRPRESVDVVPLLSPRSFDPKRGAPTFAASDEREIAALFVDLRDSTRLADGRLPYDALYVIDRYVAAVCHAVEAHGGQVTSVAGDGVMCFFGADCDAPTACRRAILALRMIWRALAALNEECETAFDFPLRFGAGCHLGLAVVGELASRHTAQFLGEVGNIAARLEGLTKELACTVILSRAVIERAGFAMPTPENHRVQIRNVSAEIEMIALRTQSELDDLISTLG</sequence>
<evidence type="ECO:0000256" key="1">
    <source>
        <dbReference type="ARBA" id="ARBA00004651"/>
    </source>
</evidence>
<dbReference type="InterPro" id="IPR050697">
    <property type="entry name" value="Adenylyl/Guanylyl_Cyclase_3/4"/>
</dbReference>
<accession>A0ABZ0HPH7</accession>
<evidence type="ECO:0000259" key="6">
    <source>
        <dbReference type="PROSITE" id="PS51085"/>
    </source>
</evidence>
<evidence type="ECO:0000313" key="7">
    <source>
        <dbReference type="EMBL" id="WOJ89197.1"/>
    </source>
</evidence>
<dbReference type="InterPro" id="IPR001054">
    <property type="entry name" value="A/G_cyclase"/>
</dbReference>
<dbReference type="InterPro" id="IPR036010">
    <property type="entry name" value="2Fe-2S_ferredoxin-like_sf"/>
</dbReference>
<evidence type="ECO:0000256" key="3">
    <source>
        <dbReference type="ARBA" id="ARBA00023136"/>
    </source>
</evidence>
<feature type="transmembrane region" description="Helical" evidence="4">
    <location>
        <begin position="21"/>
        <end position="45"/>
    </location>
</feature>
<proteinExistence type="predicted"/>
<organism evidence="7 8">
    <name type="scientific">Methylocapsa polymorpha</name>
    <dbReference type="NCBI Taxonomy" id="3080828"/>
    <lineage>
        <taxon>Bacteria</taxon>
        <taxon>Pseudomonadati</taxon>
        <taxon>Pseudomonadota</taxon>
        <taxon>Alphaproteobacteria</taxon>
        <taxon>Hyphomicrobiales</taxon>
        <taxon>Beijerinckiaceae</taxon>
        <taxon>Methylocapsa</taxon>
    </lineage>
</organism>
<dbReference type="CDD" id="cd00207">
    <property type="entry name" value="fer2"/>
    <property type="match status" value="1"/>
</dbReference>
<dbReference type="PANTHER" id="PTHR43081">
    <property type="entry name" value="ADENYLATE CYCLASE, TERMINAL-DIFFERENTIATION SPECIFIC-RELATED"/>
    <property type="match status" value="1"/>
</dbReference>
<reference evidence="7 8" key="1">
    <citation type="submission" date="2023-10" db="EMBL/GenBank/DDBJ databases">
        <title>Novel methanotroph of the genus Methylocapsa from a subarctic wetland.</title>
        <authorList>
            <person name="Belova S.E."/>
            <person name="Oshkin I.Y."/>
            <person name="Miroshnikov K."/>
            <person name="Dedysh S.N."/>
        </authorList>
    </citation>
    <scope>NUCLEOTIDE SEQUENCE [LARGE SCALE GENOMIC DNA]</scope>
    <source>
        <strain evidence="7 8">RX1</strain>
    </source>
</reference>
<dbReference type="SMART" id="SM00044">
    <property type="entry name" value="CYCc"/>
    <property type="match status" value="1"/>
</dbReference>
<evidence type="ECO:0000313" key="8">
    <source>
        <dbReference type="Proteomes" id="UP001626536"/>
    </source>
</evidence>
<dbReference type="SUPFAM" id="SSF54292">
    <property type="entry name" value="2Fe-2S ferredoxin-like"/>
    <property type="match status" value="1"/>
</dbReference>
<feature type="transmembrane region" description="Helical" evidence="4">
    <location>
        <begin position="176"/>
        <end position="196"/>
    </location>
</feature>
<feature type="domain" description="Guanylate cyclase" evidence="5">
    <location>
        <begin position="376"/>
        <end position="506"/>
    </location>
</feature>
<feature type="transmembrane region" description="Helical" evidence="4">
    <location>
        <begin position="149"/>
        <end position="167"/>
    </location>
</feature>
<dbReference type="Pfam" id="PF00111">
    <property type="entry name" value="Fer2"/>
    <property type="match status" value="1"/>
</dbReference>
<feature type="transmembrane region" description="Helical" evidence="4">
    <location>
        <begin position="96"/>
        <end position="114"/>
    </location>
</feature>